<evidence type="ECO:0000313" key="3">
    <source>
        <dbReference type="RefSeq" id="XP_014674098.1"/>
    </source>
</evidence>
<dbReference type="Gene3D" id="3.30.530.20">
    <property type="match status" value="2"/>
</dbReference>
<proteinExistence type="predicted"/>
<dbReference type="Pfam" id="PF02121">
    <property type="entry name" value="IP_trans"/>
    <property type="match status" value="1"/>
</dbReference>
<dbReference type="RefSeq" id="XP_014674098.1">
    <property type="nucleotide sequence ID" value="XM_014818612.1"/>
</dbReference>
<dbReference type="InterPro" id="IPR001666">
    <property type="entry name" value="PI_transfer"/>
</dbReference>
<feature type="domain" description="Phosphatidylinositol transfer protein N-terminal" evidence="1">
    <location>
        <begin position="1"/>
        <end position="122"/>
    </location>
</feature>
<dbReference type="Proteomes" id="UP000695022">
    <property type="component" value="Unplaced"/>
</dbReference>
<dbReference type="PANTHER" id="PTHR10658:SF54">
    <property type="entry name" value="CYTOPLASMIC PHOSPHATIDYLINOSITOL TRANSFER PROTEIN 1"/>
    <property type="match status" value="1"/>
</dbReference>
<dbReference type="SUPFAM" id="SSF55961">
    <property type="entry name" value="Bet v1-like"/>
    <property type="match status" value="1"/>
</dbReference>
<dbReference type="InterPro" id="IPR055261">
    <property type="entry name" value="PI_transfer_N"/>
</dbReference>
<keyword evidence="2" id="KW-1185">Reference proteome</keyword>
<evidence type="ECO:0000313" key="2">
    <source>
        <dbReference type="Proteomes" id="UP000695022"/>
    </source>
</evidence>
<dbReference type="PANTHER" id="PTHR10658">
    <property type="entry name" value="PHOSPHATIDYLINOSITOL TRANSFER PROTEIN"/>
    <property type="match status" value="1"/>
</dbReference>
<reference evidence="3" key="1">
    <citation type="submission" date="2025-08" db="UniProtKB">
        <authorList>
            <consortium name="RefSeq"/>
        </authorList>
    </citation>
    <scope>IDENTIFICATION</scope>
</reference>
<gene>
    <name evidence="3" type="primary">LOC106814310</name>
</gene>
<sequence>MPLKEYRICMPLTVEEYRIGQLYMISKHSHEQTAQGEGVEVLINDPIDDPQLGHGQYTEKRIHLSSRLPSWIRGLIPRIFYVTEKAWNFYPYTKTEYTCSFLPRFSISIETRYEDNNGSSENDCTKFKSVKTNRGPLEDNWRETSNPIMCSYKAVEVKFEVWGLQTRVEGFVHRAVRDVLLLGHKQAFTWIDEWYGMTIDDIRQYEKDIQAQTNKKVLCPGEKQTVDAAEEAQTTEVIQAAD</sequence>
<name>A0ABM1EPH7_PRICU</name>
<dbReference type="InterPro" id="IPR023393">
    <property type="entry name" value="START-like_dom_sf"/>
</dbReference>
<organism evidence="2 3">
    <name type="scientific">Priapulus caudatus</name>
    <name type="common">Priapulid worm</name>
    <dbReference type="NCBI Taxonomy" id="37621"/>
    <lineage>
        <taxon>Eukaryota</taxon>
        <taxon>Metazoa</taxon>
        <taxon>Ecdysozoa</taxon>
        <taxon>Scalidophora</taxon>
        <taxon>Priapulida</taxon>
        <taxon>Priapulimorpha</taxon>
        <taxon>Priapulimorphida</taxon>
        <taxon>Priapulidae</taxon>
        <taxon>Priapulus</taxon>
    </lineage>
</organism>
<accession>A0ABM1EPH7</accession>
<dbReference type="GeneID" id="106814310"/>
<protein>
    <submittedName>
        <fullName evidence="3">Cytoplasmic phosphatidylinositol transfer protein 1-like isoform X2</fullName>
    </submittedName>
</protein>
<dbReference type="PRINTS" id="PR00391">
    <property type="entry name" value="PITRANSFER"/>
</dbReference>
<evidence type="ECO:0000259" key="1">
    <source>
        <dbReference type="Pfam" id="PF02121"/>
    </source>
</evidence>